<protein>
    <submittedName>
        <fullName evidence="2">FI07607p</fullName>
    </submittedName>
</protein>
<sequence length="107" mass="12359">MCGCCICVSCAFYLICVVAHLLSLKSRNLNVLGDQWQNQVTSGRCCAGDVTVALPLQRPLSRSPLQRHRSPHYSRPRCRFPRRFRTQREAFDLPPRDVRGRCLCQRR</sequence>
<reference evidence="2" key="1">
    <citation type="submission" date="2009-05" db="EMBL/GenBank/DDBJ databases">
        <authorList>
            <person name="Carlson J."/>
            <person name="Booth B."/>
            <person name="Frise E."/>
            <person name="Park S."/>
            <person name="Wan K."/>
            <person name="Yu C."/>
            <person name="Celniker S."/>
        </authorList>
    </citation>
    <scope>NUCLEOTIDE SEQUENCE</scope>
</reference>
<evidence type="ECO:0000313" key="2">
    <source>
        <dbReference type="EMBL" id="ACQ99840.1"/>
    </source>
</evidence>
<feature type="signal peptide" evidence="1">
    <location>
        <begin position="1"/>
        <end position="19"/>
    </location>
</feature>
<proteinExistence type="evidence at transcript level"/>
<dbReference type="EMBL" id="BT083435">
    <property type="protein sequence ID" value="ACQ99840.1"/>
    <property type="molecule type" value="mRNA"/>
</dbReference>
<gene>
    <name evidence="2" type="primary">CG15352-RA</name>
</gene>
<accession>C4IY04</accession>
<keyword evidence="1" id="KW-0732">Signal</keyword>
<evidence type="ECO:0000256" key="1">
    <source>
        <dbReference type="SAM" id="SignalP"/>
    </source>
</evidence>
<dbReference type="AlphaFoldDB" id="C4IY04"/>
<name>C4IY04_DROME</name>
<organism evidence="2">
    <name type="scientific">Drosophila melanogaster</name>
    <name type="common">Fruit fly</name>
    <dbReference type="NCBI Taxonomy" id="7227"/>
    <lineage>
        <taxon>Eukaryota</taxon>
        <taxon>Metazoa</taxon>
        <taxon>Ecdysozoa</taxon>
        <taxon>Arthropoda</taxon>
        <taxon>Hexapoda</taxon>
        <taxon>Insecta</taxon>
        <taxon>Pterygota</taxon>
        <taxon>Neoptera</taxon>
        <taxon>Endopterygota</taxon>
        <taxon>Diptera</taxon>
        <taxon>Brachycera</taxon>
        <taxon>Muscomorpha</taxon>
        <taxon>Ephydroidea</taxon>
        <taxon>Drosophilidae</taxon>
        <taxon>Drosophila</taxon>
        <taxon>Sophophora</taxon>
    </lineage>
</organism>
<feature type="chain" id="PRO_5002937429" evidence="1">
    <location>
        <begin position="20"/>
        <end position="107"/>
    </location>
</feature>